<gene>
    <name evidence="1" type="ORF">MKW98_014388</name>
</gene>
<protein>
    <submittedName>
        <fullName evidence="1">Uncharacterized protein</fullName>
    </submittedName>
</protein>
<dbReference type="AlphaFoldDB" id="A0AAD4SRU1"/>
<name>A0AAD4SRU1_9MAGN</name>
<sequence length="769" mass="85752">MVLLCFMLDLRTISPPLLKELKQCLLQLANQYAISTGGRGDKQSEILADRIGLCCLQRSRISCFDELRIAYSPRGDFCLRDFHHAVNNLPTDGFIPEMMNSSVTRISDGDVTFGKLLSDEVLYSWGGKDIVRKVICVSSCLMEGIESARETLTDAADKCVSVEFILLEQESCQPKSMSEDVQKFSNSISDLENCSFRTYLPDARILCGLVKRWHQELKDDFEEPLQAVFHFKNSLVGSTDKVFCNLVASMSPIIDGFSPCETCRCHGLPLDGSGGNKTKKSSVCPLTRQGLGTCNLIETAVKVGEQTVLFLPSFQSCPNLQQISAPISFTVIERTKLCSLSEGVIFGSSYIVTPSACHETEANSDESDKSELNAQFFQGLCGALHSLDQGLICSSNCNMETKRYATFQCFYILQPSEKGPMLLRRLAGSEEILPFPDATGLIDYAVPLEVENSIRSSLLRMELRDYNPLLHERGFHPKLNLLVKESLHFGSIPQPKRKEIDSELISPRPESLDMMAAVSTPQPKRNEIDSELILPRPESLDMMAAVSTPQPERNEIDSELILPSQESLEMSAVSTPMITVDVPDCTWQQTQITKIEDLTSACITEEWEQLIVDEEGKIYAPKGVSRPKTKTSTILSPINGSKQLDEKTSRILERLEGPRRGKGKENSAVEIYNFGSTDACAAKKKPLVPFGPNHALDHQSQNSSQPMKPIFQRLKRKHRFETVRLLETSGKTNTFSKKSLSWMVGKQLSGICKTERKEGRIVHGWLMML</sequence>
<comment type="caution">
    <text evidence="1">The sequence shown here is derived from an EMBL/GenBank/DDBJ whole genome shotgun (WGS) entry which is preliminary data.</text>
</comment>
<dbReference type="EMBL" id="JAJJMB010009041">
    <property type="protein sequence ID" value="KAI3916927.1"/>
    <property type="molecule type" value="Genomic_DNA"/>
</dbReference>
<dbReference type="PANTHER" id="PTHR38390:SF2">
    <property type="entry name" value="OS01G0103900 PROTEIN"/>
    <property type="match status" value="1"/>
</dbReference>
<accession>A0AAD4SRU1</accession>
<keyword evidence="2" id="KW-1185">Reference proteome</keyword>
<organism evidence="1 2">
    <name type="scientific">Papaver atlanticum</name>
    <dbReference type="NCBI Taxonomy" id="357466"/>
    <lineage>
        <taxon>Eukaryota</taxon>
        <taxon>Viridiplantae</taxon>
        <taxon>Streptophyta</taxon>
        <taxon>Embryophyta</taxon>
        <taxon>Tracheophyta</taxon>
        <taxon>Spermatophyta</taxon>
        <taxon>Magnoliopsida</taxon>
        <taxon>Ranunculales</taxon>
        <taxon>Papaveraceae</taxon>
        <taxon>Papaveroideae</taxon>
        <taxon>Papaver</taxon>
    </lineage>
</organism>
<dbReference type="PANTHER" id="PTHR38390">
    <property type="entry name" value="OS01G0103900 PROTEIN"/>
    <property type="match status" value="1"/>
</dbReference>
<reference evidence="1" key="1">
    <citation type="submission" date="2022-04" db="EMBL/GenBank/DDBJ databases">
        <title>A functionally conserved STORR gene fusion in Papaver species that diverged 16.8 million years ago.</title>
        <authorList>
            <person name="Catania T."/>
        </authorList>
    </citation>
    <scope>NUCLEOTIDE SEQUENCE</scope>
    <source>
        <strain evidence="1">S-188037</strain>
    </source>
</reference>
<evidence type="ECO:0000313" key="2">
    <source>
        <dbReference type="Proteomes" id="UP001202328"/>
    </source>
</evidence>
<dbReference type="Proteomes" id="UP001202328">
    <property type="component" value="Unassembled WGS sequence"/>
</dbReference>
<proteinExistence type="predicted"/>
<evidence type="ECO:0000313" key="1">
    <source>
        <dbReference type="EMBL" id="KAI3916927.1"/>
    </source>
</evidence>